<evidence type="ECO:0000313" key="9">
    <source>
        <dbReference type="Proteomes" id="UP000051401"/>
    </source>
</evidence>
<name>A0A0T5P6V7_9RHOB</name>
<dbReference type="PATRIC" id="fig|540747.5.peg.804"/>
<organism evidence="7 9">
    <name type="scientific">Roseovarius indicus</name>
    <dbReference type="NCBI Taxonomy" id="540747"/>
    <lineage>
        <taxon>Bacteria</taxon>
        <taxon>Pseudomonadati</taxon>
        <taxon>Pseudomonadota</taxon>
        <taxon>Alphaproteobacteria</taxon>
        <taxon>Rhodobacterales</taxon>
        <taxon>Roseobacteraceae</taxon>
        <taxon>Roseovarius</taxon>
    </lineage>
</organism>
<dbReference type="CDD" id="cd06340">
    <property type="entry name" value="PBP1_ABC_ligand_binding-like"/>
    <property type="match status" value="1"/>
</dbReference>
<dbReference type="SUPFAM" id="SSF53822">
    <property type="entry name" value="Periplasmic binding protein-like I"/>
    <property type="match status" value="1"/>
</dbReference>
<evidence type="ECO:0000259" key="6">
    <source>
        <dbReference type="Pfam" id="PF13458"/>
    </source>
</evidence>
<dbReference type="InterPro" id="IPR028082">
    <property type="entry name" value="Peripla_BP_I"/>
</dbReference>
<dbReference type="InterPro" id="IPR028081">
    <property type="entry name" value="Leu-bd"/>
</dbReference>
<evidence type="ECO:0000256" key="4">
    <source>
        <dbReference type="ARBA" id="ARBA00022970"/>
    </source>
</evidence>
<gene>
    <name evidence="8" type="primary">braC_7</name>
    <name evidence="8" type="ORF">RIdsm_05488</name>
    <name evidence="7" type="ORF">XM52_15525</name>
</gene>
<dbReference type="OrthoDB" id="9794229at2"/>
<evidence type="ECO:0000313" key="8">
    <source>
        <dbReference type="EMBL" id="QEW29642.1"/>
    </source>
</evidence>
<evidence type="ECO:0000313" key="10">
    <source>
        <dbReference type="Proteomes" id="UP000325785"/>
    </source>
</evidence>
<evidence type="ECO:0000313" key="7">
    <source>
        <dbReference type="EMBL" id="KRS16983.1"/>
    </source>
</evidence>
<dbReference type="KEGG" id="rid:RIdsm_05488"/>
<keyword evidence="2" id="KW-0813">Transport</keyword>
<keyword evidence="9" id="KW-1185">Reference proteome</keyword>
<keyword evidence="4" id="KW-0029">Amino-acid transport</keyword>
<dbReference type="EMBL" id="CP031599">
    <property type="protein sequence ID" value="QEW29642.1"/>
    <property type="molecule type" value="Genomic_DNA"/>
</dbReference>
<dbReference type="STRING" id="540747.SAMN04488031_11094"/>
<dbReference type="Pfam" id="PF13458">
    <property type="entry name" value="Peripla_BP_6"/>
    <property type="match status" value="1"/>
</dbReference>
<evidence type="ECO:0000256" key="3">
    <source>
        <dbReference type="ARBA" id="ARBA00022729"/>
    </source>
</evidence>
<evidence type="ECO:0000256" key="2">
    <source>
        <dbReference type="ARBA" id="ARBA00022448"/>
    </source>
</evidence>
<feature type="signal peptide" evidence="5">
    <location>
        <begin position="1"/>
        <end position="25"/>
    </location>
</feature>
<dbReference type="PANTHER" id="PTHR30483">
    <property type="entry name" value="LEUCINE-SPECIFIC-BINDING PROTEIN"/>
    <property type="match status" value="1"/>
</dbReference>
<accession>A0A0T5P6V7</accession>
<comment type="similarity">
    <text evidence="1">Belongs to the leucine-binding protein family.</text>
</comment>
<feature type="domain" description="Leucine-binding protein" evidence="6">
    <location>
        <begin position="29"/>
        <end position="382"/>
    </location>
</feature>
<dbReference type="GO" id="GO:0006865">
    <property type="term" value="P:amino acid transport"/>
    <property type="evidence" value="ECO:0007669"/>
    <property type="project" value="UniProtKB-KW"/>
</dbReference>
<dbReference type="Gene3D" id="3.40.50.2300">
    <property type="match status" value="2"/>
</dbReference>
<dbReference type="InterPro" id="IPR051010">
    <property type="entry name" value="BCAA_transport"/>
</dbReference>
<dbReference type="Proteomes" id="UP000051401">
    <property type="component" value="Unassembled WGS sequence"/>
</dbReference>
<dbReference type="AlphaFoldDB" id="A0A0T5P6V7"/>
<geneLocation type="plasmid" evidence="10">
    <name>pridsm_01</name>
</geneLocation>
<keyword evidence="3 5" id="KW-0732">Signal</keyword>
<evidence type="ECO:0000256" key="5">
    <source>
        <dbReference type="SAM" id="SignalP"/>
    </source>
</evidence>
<protein>
    <submittedName>
        <fullName evidence="8">Leucine-, isoleucine-, valine-, threonine-, and alanine-binding protein</fullName>
    </submittedName>
</protein>
<dbReference type="RefSeq" id="WP_057817116.1">
    <property type="nucleotide sequence ID" value="NZ_CP031599.1"/>
</dbReference>
<dbReference type="EMBL" id="LAXI01000010">
    <property type="protein sequence ID" value="KRS16983.1"/>
    <property type="molecule type" value="Genomic_DNA"/>
</dbReference>
<dbReference type="InterPro" id="IPR000709">
    <property type="entry name" value="Leu_Ile_Val-bd"/>
</dbReference>
<sequence>MNKFLQAVVGLGVAIAPLTSSPALAQAEEIVIPAIAAMSGPVAVTGQDAQKGIAVALEHINADGGVAGRSLKIQLYDTQGNPGVVRQVMERLTRLERAPIILGCEISAGTSAAAQFAEQARVPYLNSSAVSAELLERGYKWYFSDQITADSEASTVVSFLDHLMTQGDVVPALLYEDSPRGAGTIERIEVLLEERGIEIAASAPYSRSDRNLLPPVKRVQTSGANVVIWAGYTEDVVTGLQAMQQLDFKPYIIGIGGGPGDVRIPQLVDRDFIEDVNLSTVDYFNPDMDRAQRFVKAYEEKHGIVPSSYASMCYRGAYTLKAALEETLEAGQDLTDENLRAALLEIDIPGKELISPFSRIKFDEHGRNVGSQNLIAQWKEGGTKKVTVWPPEVAVEEPNPLN</sequence>
<dbReference type="PRINTS" id="PR00337">
    <property type="entry name" value="LEUILEVALBP"/>
</dbReference>
<dbReference type="Proteomes" id="UP000325785">
    <property type="component" value="Plasmid pRIdsm_01"/>
</dbReference>
<keyword evidence="8" id="KW-0614">Plasmid</keyword>
<dbReference type="PANTHER" id="PTHR30483:SF6">
    <property type="entry name" value="PERIPLASMIC BINDING PROTEIN OF ABC TRANSPORTER FOR NATURAL AMINO ACIDS"/>
    <property type="match status" value="1"/>
</dbReference>
<geneLocation type="plasmid" evidence="8">
    <name>pRIdsm_01</name>
</geneLocation>
<proteinExistence type="inferred from homology"/>
<reference evidence="8 10" key="2">
    <citation type="submission" date="2018-08" db="EMBL/GenBank/DDBJ databases">
        <title>Genetic Globetrotter - A new plasmid hitch-hiking vast phylogenetic and geographic distances.</title>
        <authorList>
            <person name="Vollmers J."/>
            <person name="Petersen J."/>
        </authorList>
    </citation>
    <scope>NUCLEOTIDE SEQUENCE [LARGE SCALE GENOMIC DNA]</scope>
    <source>
        <strain evidence="8 10">DSM 26383</strain>
        <plasmid evidence="8">pRIdsm_01</plasmid>
        <plasmid evidence="10">pridsm_01</plasmid>
    </source>
</reference>
<feature type="chain" id="PRO_5010437426" evidence="5">
    <location>
        <begin position="26"/>
        <end position="402"/>
    </location>
</feature>
<reference evidence="7 9" key="1">
    <citation type="submission" date="2015-04" db="EMBL/GenBank/DDBJ databases">
        <title>The draft genome sequence of Roseovarius indicus B108T.</title>
        <authorList>
            <person name="Li G."/>
            <person name="Lai Q."/>
            <person name="Shao Z."/>
            <person name="Yan P."/>
        </authorList>
    </citation>
    <scope>NUCLEOTIDE SEQUENCE [LARGE SCALE GENOMIC DNA]</scope>
    <source>
        <strain evidence="7 9">B108</strain>
    </source>
</reference>
<evidence type="ECO:0000256" key="1">
    <source>
        <dbReference type="ARBA" id="ARBA00010062"/>
    </source>
</evidence>